<evidence type="ECO:0000313" key="2">
    <source>
        <dbReference type="EMBL" id="KEF52063.1"/>
    </source>
</evidence>
<keyword evidence="3" id="KW-1185">Reference proteome</keyword>
<feature type="non-terminal residue" evidence="2">
    <location>
        <position position="1"/>
    </location>
</feature>
<dbReference type="CDD" id="cd09917">
    <property type="entry name" value="F-box_SF"/>
    <property type="match status" value="1"/>
</dbReference>
<dbReference type="PROSITE" id="PS50181">
    <property type="entry name" value="FBOX"/>
    <property type="match status" value="1"/>
</dbReference>
<dbReference type="Proteomes" id="UP000027920">
    <property type="component" value="Unassembled WGS sequence"/>
</dbReference>
<dbReference type="OrthoDB" id="3766406at2759"/>
<dbReference type="HOGENOM" id="CLU_057718_0_0_1"/>
<name>A0A072NYF5_9EURO</name>
<sequence length="324" mass="36854">VRQGETTQEQDGRGSTDKTLLDLPNELVLIIAGFLDPASRVLFSLSCHRFRGLLTSHLDLTLDGDRDTKFRMLQLLELDHPGFLTCRYCGLLYRWRTRACFQYRCPRHHSSKDVYLSYCQYISGAGIECVEMGRGVVDLILRASEHGPEYGVPVSILNISGMDWQGVPRRNEGRLVDGQLILASHTRVEIEPGGEMTTMRSLLGRNACLHLHCTYGPVDLTLKPLEQVVASMIAGSEVSQVFKCPFCETDHQLDMRKGDGGRTTIALNVWRNYGRRYQNGLPNEQIFHREPQLRLDARTLSQRDLRAVFESDKEHNPDFEPYQS</sequence>
<dbReference type="Pfam" id="PF00646">
    <property type="entry name" value="F-box"/>
    <property type="match status" value="1"/>
</dbReference>
<protein>
    <recommendedName>
        <fullName evidence="1">F-box domain-containing protein</fullName>
    </recommendedName>
</protein>
<evidence type="ECO:0000313" key="3">
    <source>
        <dbReference type="Proteomes" id="UP000027920"/>
    </source>
</evidence>
<dbReference type="GeneID" id="25286948"/>
<proteinExistence type="predicted"/>
<organism evidence="2 3">
    <name type="scientific">Exophiala aquamarina CBS 119918</name>
    <dbReference type="NCBI Taxonomy" id="1182545"/>
    <lineage>
        <taxon>Eukaryota</taxon>
        <taxon>Fungi</taxon>
        <taxon>Dikarya</taxon>
        <taxon>Ascomycota</taxon>
        <taxon>Pezizomycotina</taxon>
        <taxon>Eurotiomycetes</taxon>
        <taxon>Chaetothyriomycetidae</taxon>
        <taxon>Chaetothyriales</taxon>
        <taxon>Herpotrichiellaceae</taxon>
        <taxon>Exophiala</taxon>
    </lineage>
</organism>
<dbReference type="SUPFAM" id="SSF81383">
    <property type="entry name" value="F-box domain"/>
    <property type="match status" value="1"/>
</dbReference>
<evidence type="ECO:0000259" key="1">
    <source>
        <dbReference type="PROSITE" id="PS50181"/>
    </source>
</evidence>
<dbReference type="VEuPathDB" id="FungiDB:A1O9_12053"/>
<reference evidence="2 3" key="1">
    <citation type="submission" date="2013-03" db="EMBL/GenBank/DDBJ databases">
        <title>The Genome Sequence of Exophiala aquamarina CBS 119918.</title>
        <authorList>
            <consortium name="The Broad Institute Genomics Platform"/>
            <person name="Cuomo C."/>
            <person name="de Hoog S."/>
            <person name="Gorbushina A."/>
            <person name="Walker B."/>
            <person name="Young S.K."/>
            <person name="Zeng Q."/>
            <person name="Gargeya S."/>
            <person name="Fitzgerald M."/>
            <person name="Haas B."/>
            <person name="Abouelleil A."/>
            <person name="Allen A.W."/>
            <person name="Alvarado L."/>
            <person name="Arachchi H.M."/>
            <person name="Berlin A.M."/>
            <person name="Chapman S.B."/>
            <person name="Gainer-Dewar J."/>
            <person name="Goldberg J."/>
            <person name="Griggs A."/>
            <person name="Gujja S."/>
            <person name="Hansen M."/>
            <person name="Howarth C."/>
            <person name="Imamovic A."/>
            <person name="Ireland A."/>
            <person name="Larimer J."/>
            <person name="McCowan C."/>
            <person name="Murphy C."/>
            <person name="Pearson M."/>
            <person name="Poon T.W."/>
            <person name="Priest M."/>
            <person name="Roberts A."/>
            <person name="Saif S."/>
            <person name="Shea T."/>
            <person name="Sisk P."/>
            <person name="Sykes S."/>
            <person name="Wortman J."/>
            <person name="Nusbaum C."/>
            <person name="Birren B."/>
        </authorList>
    </citation>
    <scope>NUCLEOTIDE SEQUENCE [LARGE SCALE GENOMIC DNA]</scope>
    <source>
        <strain evidence="2 3">CBS 119918</strain>
    </source>
</reference>
<comment type="caution">
    <text evidence="2">The sequence shown here is derived from an EMBL/GenBank/DDBJ whole genome shotgun (WGS) entry which is preliminary data.</text>
</comment>
<feature type="non-terminal residue" evidence="2">
    <location>
        <position position="324"/>
    </location>
</feature>
<gene>
    <name evidence="2" type="ORF">A1O9_12053</name>
</gene>
<dbReference type="RefSeq" id="XP_013254653.1">
    <property type="nucleotide sequence ID" value="XM_013399199.1"/>
</dbReference>
<dbReference type="AlphaFoldDB" id="A0A072NYF5"/>
<dbReference type="EMBL" id="AMGV01000020">
    <property type="protein sequence ID" value="KEF52063.1"/>
    <property type="molecule type" value="Genomic_DNA"/>
</dbReference>
<dbReference type="InterPro" id="IPR036047">
    <property type="entry name" value="F-box-like_dom_sf"/>
</dbReference>
<dbReference type="STRING" id="1182545.A0A072NYF5"/>
<accession>A0A072NYF5</accession>
<dbReference type="InterPro" id="IPR001810">
    <property type="entry name" value="F-box_dom"/>
</dbReference>
<feature type="domain" description="F-box" evidence="1">
    <location>
        <begin position="17"/>
        <end position="73"/>
    </location>
</feature>